<dbReference type="InterPro" id="IPR050088">
    <property type="entry name" value="IspD/TarI_cytidylyltransf_bact"/>
</dbReference>
<evidence type="ECO:0000256" key="2">
    <source>
        <dbReference type="ARBA" id="ARBA00004787"/>
    </source>
</evidence>
<comment type="pathway">
    <text evidence="2 7">Isoprenoid biosynthesis; isopentenyl diphosphate biosynthesis via DXP pathway; isopentenyl diphosphate from 1-deoxy-D-xylulose 5-phosphate: step 2/6.</text>
</comment>
<dbReference type="PANTHER" id="PTHR32125:SF4">
    <property type="entry name" value="2-C-METHYL-D-ERYTHRITOL 4-PHOSPHATE CYTIDYLYLTRANSFERASE, CHLOROPLASTIC"/>
    <property type="match status" value="1"/>
</dbReference>
<comment type="function">
    <text evidence="7">Catalyzes the formation of 4-diphosphocytidyl-2-C-methyl-D-erythritol from CTP and 2-C-methyl-D-erythritol 4-phosphate (MEP).</text>
</comment>
<keyword evidence="4 7" id="KW-0808">Transferase</keyword>
<comment type="similarity">
    <text evidence="3 7">Belongs to the IspD/TarI cytidylyltransferase family. IspD subfamily.</text>
</comment>
<comment type="subunit">
    <text evidence="7">Homodimer.</text>
</comment>
<comment type="catalytic activity">
    <reaction evidence="1 7">
        <text>2-C-methyl-D-erythritol 4-phosphate + CTP + H(+) = 4-CDP-2-C-methyl-D-erythritol + diphosphate</text>
        <dbReference type="Rhea" id="RHEA:13429"/>
        <dbReference type="ChEBI" id="CHEBI:15378"/>
        <dbReference type="ChEBI" id="CHEBI:33019"/>
        <dbReference type="ChEBI" id="CHEBI:37563"/>
        <dbReference type="ChEBI" id="CHEBI:57823"/>
        <dbReference type="ChEBI" id="CHEBI:58262"/>
        <dbReference type="EC" id="2.7.7.60"/>
    </reaction>
</comment>
<evidence type="ECO:0000256" key="7">
    <source>
        <dbReference type="HAMAP-Rule" id="MF_00108"/>
    </source>
</evidence>
<dbReference type="PANTHER" id="PTHR32125">
    <property type="entry name" value="2-C-METHYL-D-ERYTHRITOL 4-PHOSPHATE CYTIDYLYLTRANSFERASE, CHLOROPLASTIC"/>
    <property type="match status" value="1"/>
</dbReference>
<protein>
    <recommendedName>
        <fullName evidence="7">2-C-methyl-D-erythritol 4-phosphate cytidylyltransferase</fullName>
        <ecNumber evidence="7">2.7.7.60</ecNumber>
    </recommendedName>
    <alternativeName>
        <fullName evidence="7">4-diphosphocytidyl-2C-methyl-D-erythritol synthase</fullName>
    </alternativeName>
    <alternativeName>
        <fullName evidence="7">MEP cytidylyltransferase</fullName>
        <shortName evidence="7">MCT</shortName>
    </alternativeName>
</protein>
<evidence type="ECO:0000256" key="6">
    <source>
        <dbReference type="ARBA" id="ARBA00023229"/>
    </source>
</evidence>
<evidence type="ECO:0000256" key="3">
    <source>
        <dbReference type="ARBA" id="ARBA00009789"/>
    </source>
</evidence>
<comment type="caution">
    <text evidence="8">The sequence shown here is derived from an EMBL/GenBank/DDBJ whole genome shotgun (WGS) entry which is preliminary data.</text>
</comment>
<organism evidence="8">
    <name type="scientific">Xenorhabdus bovienii str. puntauvense</name>
    <dbReference type="NCBI Taxonomy" id="1398201"/>
    <lineage>
        <taxon>Bacteria</taxon>
        <taxon>Pseudomonadati</taxon>
        <taxon>Pseudomonadota</taxon>
        <taxon>Gammaproteobacteria</taxon>
        <taxon>Enterobacterales</taxon>
        <taxon>Morganellaceae</taxon>
        <taxon>Xenorhabdus</taxon>
    </lineage>
</organism>
<dbReference type="InterPro" id="IPR029044">
    <property type="entry name" value="Nucleotide-diphossugar_trans"/>
</dbReference>
<evidence type="ECO:0000256" key="1">
    <source>
        <dbReference type="ARBA" id="ARBA00001282"/>
    </source>
</evidence>
<dbReference type="Pfam" id="PF01128">
    <property type="entry name" value="IspD"/>
    <property type="match status" value="1"/>
</dbReference>
<dbReference type="GO" id="GO:0050518">
    <property type="term" value="F:2-C-methyl-D-erythritol 4-phosphate cytidylyltransferase activity"/>
    <property type="evidence" value="ECO:0007669"/>
    <property type="project" value="UniProtKB-UniRule"/>
</dbReference>
<dbReference type="NCBIfam" id="TIGR00453">
    <property type="entry name" value="ispD"/>
    <property type="match status" value="1"/>
</dbReference>
<dbReference type="EC" id="2.7.7.60" evidence="7"/>
<dbReference type="FunFam" id="3.90.550.10:FF:000003">
    <property type="entry name" value="2-C-methyl-D-erythritol 4-phosphate cytidylyltransferase"/>
    <property type="match status" value="1"/>
</dbReference>
<feature type="site" description="Positions MEP for the nucleophilic attack" evidence="7">
    <location>
        <position position="236"/>
    </location>
</feature>
<dbReference type="HAMAP" id="MF_00108">
    <property type="entry name" value="IspD"/>
    <property type="match status" value="1"/>
</dbReference>
<dbReference type="Proteomes" id="UP000028511">
    <property type="component" value="Unassembled WGS sequence"/>
</dbReference>
<feature type="site" description="Transition state stabilizer" evidence="7">
    <location>
        <position position="29"/>
    </location>
</feature>
<evidence type="ECO:0000313" key="8">
    <source>
        <dbReference type="EMBL" id="CDG97079.1"/>
    </source>
</evidence>
<keyword evidence="6 7" id="KW-0414">Isoprene biosynthesis</keyword>
<dbReference type="RefSeq" id="WP_038217563.1">
    <property type="nucleotide sequence ID" value="NZ_CAWLWN010000207.1"/>
</dbReference>
<dbReference type="EMBL" id="CBSW010000162">
    <property type="protein sequence ID" value="CDG97079.1"/>
    <property type="molecule type" value="Genomic_DNA"/>
</dbReference>
<dbReference type="InterPro" id="IPR001228">
    <property type="entry name" value="IspD"/>
</dbReference>
<keyword evidence="5 7" id="KW-0548">Nucleotidyltransferase</keyword>
<dbReference type="PROSITE" id="PS01295">
    <property type="entry name" value="ISPD"/>
    <property type="match status" value="1"/>
</dbReference>
<name>A0A077NDV9_XENBV</name>
<dbReference type="GO" id="GO:0019288">
    <property type="term" value="P:isopentenyl diphosphate biosynthetic process, methylerythritol 4-phosphate pathway"/>
    <property type="evidence" value="ECO:0007669"/>
    <property type="project" value="UniProtKB-UniRule"/>
</dbReference>
<sequence>MNNPIFHSPADTSLADIVALIPAAGIGSRMKSDCPKQYLPLAGKTIIEHTLTALLEHPRIQRVIVALNSADNQFGRLAIASDPRITTVVGGSERADSVLAGLDYLASLSTDSSVWVLVHDAARPCLHRDDLDNLLQLINRSAPSPAVCGGLLAAPVRDTMKRMVMPSEEEPSTIDYTVDRRGLWHALTPQLFPLQLLRDCLAKALAEQACITDESSALEYCGYHPVLVHGRADNIKVTQPEDLALAEFYLSRKSKEHIV</sequence>
<dbReference type="HOGENOM" id="CLU_061281_3_1_6"/>
<reference evidence="8" key="1">
    <citation type="submission" date="2013-07" db="EMBL/GenBank/DDBJ databases">
        <title>Sub-species coevolution in mutualistic symbiosis.</title>
        <authorList>
            <person name="Murfin K."/>
            <person name="Klassen J."/>
            <person name="Lee M."/>
            <person name="Forst S."/>
            <person name="Stock P."/>
            <person name="Goodrich-Blair H."/>
        </authorList>
    </citation>
    <scope>NUCLEOTIDE SEQUENCE [LARGE SCALE GENOMIC DNA]</scope>
    <source>
        <strain evidence="8">Puntauvense</strain>
    </source>
</reference>
<dbReference type="UniPathway" id="UPA00056">
    <property type="reaction ID" value="UER00093"/>
</dbReference>
<evidence type="ECO:0000256" key="5">
    <source>
        <dbReference type="ARBA" id="ARBA00022695"/>
    </source>
</evidence>
<feature type="site" description="Positions MEP for the nucleophilic attack" evidence="7">
    <location>
        <position position="180"/>
    </location>
</feature>
<feature type="site" description="Transition state stabilizer" evidence="7">
    <location>
        <position position="36"/>
    </location>
</feature>
<dbReference type="CDD" id="cd02516">
    <property type="entry name" value="CDP-ME_synthetase"/>
    <property type="match status" value="1"/>
</dbReference>
<proteinExistence type="inferred from homology"/>
<dbReference type="Gene3D" id="3.90.550.10">
    <property type="entry name" value="Spore Coat Polysaccharide Biosynthesis Protein SpsA, Chain A"/>
    <property type="match status" value="1"/>
</dbReference>
<evidence type="ECO:0000256" key="4">
    <source>
        <dbReference type="ARBA" id="ARBA00022679"/>
    </source>
</evidence>
<gene>
    <name evidence="7 8" type="primary">ispD</name>
    <name evidence="8" type="ORF">XBP1_2440010</name>
</gene>
<dbReference type="InterPro" id="IPR018294">
    <property type="entry name" value="ISPD_synthase_CS"/>
</dbReference>
<accession>A0A077NDV9</accession>
<dbReference type="InterPro" id="IPR034683">
    <property type="entry name" value="IspD/TarI"/>
</dbReference>
<dbReference type="AlphaFoldDB" id="A0A077NDV9"/>
<dbReference type="SUPFAM" id="SSF53448">
    <property type="entry name" value="Nucleotide-diphospho-sugar transferases"/>
    <property type="match status" value="1"/>
</dbReference>